<dbReference type="Proteomes" id="UP001161247">
    <property type="component" value="Chromosome 9"/>
</dbReference>
<dbReference type="PANTHER" id="PTHR34681:SF2">
    <property type="entry name" value="UVEAL AUTOANTIGEN WITH COILED-COIL_ANKYRIN"/>
    <property type="match status" value="1"/>
</dbReference>
<sequence>MANSDSTTPKVAAPLSENNENVPSTPKLEDLQGWRSKLDTQVKAYQNELSEIKSSLNAEVDQLRADFQELRTILQQQQDDVAMSLRNYGLHDDNAVTHEGTDVPKAEIKEEVIEVVPKVETQD</sequence>
<accession>A0AAV1EGL3</accession>
<evidence type="ECO:0000256" key="2">
    <source>
        <dbReference type="SAM" id="MobiDB-lite"/>
    </source>
</evidence>
<proteinExistence type="predicted"/>
<dbReference type="PANTHER" id="PTHR34681">
    <property type="entry name" value="UVEAL AUTOANTIGEN WITH COILED-COIL/ANKYRIN"/>
    <property type="match status" value="1"/>
</dbReference>
<evidence type="ECO:0000313" key="4">
    <source>
        <dbReference type="Proteomes" id="UP001161247"/>
    </source>
</evidence>
<protein>
    <submittedName>
        <fullName evidence="3">OLC1v1020394C1</fullName>
    </submittedName>
</protein>
<keyword evidence="1" id="KW-0175">Coiled coil</keyword>
<reference evidence="3" key="1">
    <citation type="submission" date="2023-03" db="EMBL/GenBank/DDBJ databases">
        <authorList>
            <person name="Julca I."/>
        </authorList>
    </citation>
    <scope>NUCLEOTIDE SEQUENCE</scope>
</reference>
<feature type="coiled-coil region" evidence="1">
    <location>
        <begin position="35"/>
        <end position="80"/>
    </location>
</feature>
<dbReference type="Gene3D" id="1.20.5.1700">
    <property type="match status" value="1"/>
</dbReference>
<organism evidence="3 4">
    <name type="scientific">Oldenlandia corymbosa var. corymbosa</name>
    <dbReference type="NCBI Taxonomy" id="529605"/>
    <lineage>
        <taxon>Eukaryota</taxon>
        <taxon>Viridiplantae</taxon>
        <taxon>Streptophyta</taxon>
        <taxon>Embryophyta</taxon>
        <taxon>Tracheophyta</taxon>
        <taxon>Spermatophyta</taxon>
        <taxon>Magnoliopsida</taxon>
        <taxon>eudicotyledons</taxon>
        <taxon>Gunneridae</taxon>
        <taxon>Pentapetalae</taxon>
        <taxon>asterids</taxon>
        <taxon>lamiids</taxon>
        <taxon>Gentianales</taxon>
        <taxon>Rubiaceae</taxon>
        <taxon>Rubioideae</taxon>
        <taxon>Spermacoceae</taxon>
        <taxon>Hedyotis-Oldenlandia complex</taxon>
        <taxon>Oldenlandia</taxon>
    </lineage>
</organism>
<keyword evidence="4" id="KW-1185">Reference proteome</keyword>
<dbReference type="EMBL" id="OX459126">
    <property type="protein sequence ID" value="CAI9118784.1"/>
    <property type="molecule type" value="Genomic_DNA"/>
</dbReference>
<feature type="region of interest" description="Disordered" evidence="2">
    <location>
        <begin position="1"/>
        <end position="32"/>
    </location>
</feature>
<name>A0AAV1EGL3_OLDCO</name>
<dbReference type="AlphaFoldDB" id="A0AAV1EGL3"/>
<gene>
    <name evidence="3" type="ORF">OLC1_LOCUS24573</name>
</gene>
<evidence type="ECO:0000313" key="3">
    <source>
        <dbReference type="EMBL" id="CAI9118784.1"/>
    </source>
</evidence>
<evidence type="ECO:0000256" key="1">
    <source>
        <dbReference type="SAM" id="Coils"/>
    </source>
</evidence>